<evidence type="ECO:0000256" key="1">
    <source>
        <dbReference type="SAM" id="MobiDB-lite"/>
    </source>
</evidence>
<protein>
    <recommendedName>
        <fullName evidence="2">MADF domain-containing protein</fullName>
    </recommendedName>
</protein>
<name>A0A4C1TK13_EUMVA</name>
<evidence type="ECO:0000313" key="3">
    <source>
        <dbReference type="EMBL" id="GBP14833.1"/>
    </source>
</evidence>
<dbReference type="AlphaFoldDB" id="A0A4C1TK13"/>
<evidence type="ECO:0000259" key="2">
    <source>
        <dbReference type="Pfam" id="PF10545"/>
    </source>
</evidence>
<gene>
    <name evidence="3" type="ORF">EVAR_75424_1</name>
</gene>
<feature type="compositionally biased region" description="Polar residues" evidence="1">
    <location>
        <begin position="229"/>
        <end position="261"/>
    </location>
</feature>
<feature type="region of interest" description="Disordered" evidence="1">
    <location>
        <begin position="226"/>
        <end position="266"/>
    </location>
</feature>
<reference evidence="3 4" key="1">
    <citation type="journal article" date="2019" name="Commun. Biol.">
        <title>The bagworm genome reveals a unique fibroin gene that provides high tensile strength.</title>
        <authorList>
            <person name="Kono N."/>
            <person name="Nakamura H."/>
            <person name="Ohtoshi R."/>
            <person name="Tomita M."/>
            <person name="Numata K."/>
            <person name="Arakawa K."/>
        </authorList>
    </citation>
    <scope>NUCLEOTIDE SEQUENCE [LARGE SCALE GENOMIC DNA]</scope>
</reference>
<evidence type="ECO:0000313" key="4">
    <source>
        <dbReference type="Proteomes" id="UP000299102"/>
    </source>
</evidence>
<dbReference type="Pfam" id="PF10545">
    <property type="entry name" value="MADF_DNA_bdg"/>
    <property type="match status" value="1"/>
</dbReference>
<dbReference type="Proteomes" id="UP000299102">
    <property type="component" value="Unassembled WGS sequence"/>
</dbReference>
<accession>A0A4C1TK13</accession>
<organism evidence="3 4">
    <name type="scientific">Eumeta variegata</name>
    <name type="common">Bagworm moth</name>
    <name type="synonym">Eumeta japonica</name>
    <dbReference type="NCBI Taxonomy" id="151549"/>
    <lineage>
        <taxon>Eukaryota</taxon>
        <taxon>Metazoa</taxon>
        <taxon>Ecdysozoa</taxon>
        <taxon>Arthropoda</taxon>
        <taxon>Hexapoda</taxon>
        <taxon>Insecta</taxon>
        <taxon>Pterygota</taxon>
        <taxon>Neoptera</taxon>
        <taxon>Endopterygota</taxon>
        <taxon>Lepidoptera</taxon>
        <taxon>Glossata</taxon>
        <taxon>Ditrysia</taxon>
        <taxon>Tineoidea</taxon>
        <taxon>Psychidae</taxon>
        <taxon>Oiketicinae</taxon>
        <taxon>Eumeta</taxon>
    </lineage>
</organism>
<sequence>MHWRGGVVIEREGTRERKERGGKRKADFGDAARRPPAARRRPPPSRPLFDLTLYDFRVDLFPRRRRRDVSSAIFFCEGKKKGSGQTSDKPARRARGNIKRMRCLYVFTSNKRRSARFTRDVRLELRFGKVNMFIISTETFLINYGRKLLNCFLIWRYGIKNIQYTFFFTEKALRKKWKNIRDQFMKEFKKIPVCRSGDAGTDENTSRWPYFQMMLFIKDDVTPELNEGNLDQPTDGNSNDNERSPTPQSIAGSSTSTQYTSTKRKQAQDLRQEFMELEKKSWTYYKLNCRRALKGKNQIAKICYFSKIGVHLSTPDNTSHSRKRLAADVNTNSPRLSAPAPATAPARST</sequence>
<comment type="caution">
    <text evidence="3">The sequence shown here is derived from an EMBL/GenBank/DDBJ whole genome shotgun (WGS) entry which is preliminary data.</text>
</comment>
<feature type="compositionally biased region" description="Basic and acidic residues" evidence="1">
    <location>
        <begin position="9"/>
        <end position="33"/>
    </location>
</feature>
<proteinExistence type="predicted"/>
<dbReference type="InterPro" id="IPR006578">
    <property type="entry name" value="MADF-dom"/>
</dbReference>
<feature type="region of interest" description="Disordered" evidence="1">
    <location>
        <begin position="1"/>
        <end position="46"/>
    </location>
</feature>
<feature type="compositionally biased region" description="Low complexity" evidence="1">
    <location>
        <begin position="333"/>
        <end position="349"/>
    </location>
</feature>
<dbReference type="EMBL" id="BGZK01000067">
    <property type="protein sequence ID" value="GBP14833.1"/>
    <property type="molecule type" value="Genomic_DNA"/>
</dbReference>
<feature type="domain" description="MADF" evidence="2">
    <location>
        <begin position="169"/>
        <end position="217"/>
    </location>
</feature>
<dbReference type="OrthoDB" id="6487365at2759"/>
<feature type="region of interest" description="Disordered" evidence="1">
    <location>
        <begin position="314"/>
        <end position="349"/>
    </location>
</feature>
<keyword evidence="4" id="KW-1185">Reference proteome</keyword>